<dbReference type="AlphaFoldDB" id="A0A1E1W570"/>
<proteinExistence type="predicted"/>
<accession>A0A1E1W570</accession>
<name>A0A1E1W570_PECGO</name>
<feature type="region of interest" description="Disordered" evidence="1">
    <location>
        <begin position="119"/>
        <end position="141"/>
    </location>
</feature>
<dbReference type="EMBL" id="GDQN01008950">
    <property type="protein sequence ID" value="JAT82104.1"/>
    <property type="molecule type" value="Transcribed_RNA"/>
</dbReference>
<dbReference type="EMBL" id="GDQN01011171">
    <property type="protein sequence ID" value="JAT79883.1"/>
    <property type="molecule type" value="Transcribed_RNA"/>
</dbReference>
<feature type="compositionally biased region" description="Basic and acidic residues" evidence="1">
    <location>
        <begin position="60"/>
        <end position="77"/>
    </location>
</feature>
<evidence type="ECO:0000313" key="3">
    <source>
        <dbReference type="EMBL" id="JAT82104.1"/>
    </source>
</evidence>
<protein>
    <submittedName>
        <fullName evidence="3">Uncharacterized protein</fullName>
    </submittedName>
</protein>
<dbReference type="OrthoDB" id="5395350at2759"/>
<reference evidence="3" key="1">
    <citation type="submission" date="2015-09" db="EMBL/GenBank/DDBJ databases">
        <title>De novo assembly of Pectinophora gossypiella (Pink Bollworm) gut transcriptome.</title>
        <authorList>
            <person name="Tassone E.E."/>
        </authorList>
    </citation>
    <scope>NUCLEOTIDE SEQUENCE</scope>
</reference>
<evidence type="ECO:0000256" key="1">
    <source>
        <dbReference type="SAM" id="MobiDB-lite"/>
    </source>
</evidence>
<organism evidence="3">
    <name type="scientific">Pectinophora gossypiella</name>
    <name type="common">Cotton pink bollworm</name>
    <name type="synonym">Depressaria gossypiella</name>
    <dbReference type="NCBI Taxonomy" id="13191"/>
    <lineage>
        <taxon>Eukaryota</taxon>
        <taxon>Metazoa</taxon>
        <taxon>Ecdysozoa</taxon>
        <taxon>Arthropoda</taxon>
        <taxon>Hexapoda</taxon>
        <taxon>Insecta</taxon>
        <taxon>Pterygota</taxon>
        <taxon>Neoptera</taxon>
        <taxon>Endopterygota</taxon>
        <taxon>Lepidoptera</taxon>
        <taxon>Glossata</taxon>
        <taxon>Ditrysia</taxon>
        <taxon>Gelechioidea</taxon>
        <taxon>Gelechiidae</taxon>
        <taxon>Apatetrinae</taxon>
        <taxon>Pectinophora</taxon>
    </lineage>
</organism>
<feature type="region of interest" description="Disordered" evidence="1">
    <location>
        <begin position="50"/>
        <end position="81"/>
    </location>
</feature>
<gene>
    <name evidence="3" type="ORF">g.2081</name>
    <name evidence="2" type="ORF">g.2082</name>
</gene>
<sequence>KTEAVIQKPPITLNLCRKRKLSTQETVTTSGNKIIKVIRSNSIVYKKVDPEAPATAAETTKTDQRHNEHADSRKRTMSEASEGYEIQENELVDNCYEFKRIKVVEHTFKPKLIRNRPVSLEKASTQASETEDANKQDDSDSEVQIISVDLAETTNIDLSDSEIIDVDSTKMGEPIDIVDLSDDDDVTESDLGIIVPDVVASCQKKLDNLDKDILKDIDSILNENNDSLDEDL</sequence>
<evidence type="ECO:0000313" key="2">
    <source>
        <dbReference type="EMBL" id="JAT79883.1"/>
    </source>
</evidence>
<feature type="non-terminal residue" evidence="3">
    <location>
        <position position="1"/>
    </location>
</feature>